<organism evidence="2 3">
    <name type="scientific">Candidatus Lloydbacteria bacterium RIFCSPHIGHO2_02_FULL_51_22</name>
    <dbReference type="NCBI Taxonomy" id="1798663"/>
    <lineage>
        <taxon>Bacteria</taxon>
        <taxon>Candidatus Lloydiibacteriota</taxon>
    </lineage>
</organism>
<dbReference type="Proteomes" id="UP000178099">
    <property type="component" value="Unassembled WGS sequence"/>
</dbReference>
<dbReference type="Pfam" id="PF01471">
    <property type="entry name" value="PG_binding_1"/>
    <property type="match status" value="1"/>
</dbReference>
<gene>
    <name evidence="2" type="ORF">A3D67_03680</name>
</gene>
<name>A0A1G2DCF4_9BACT</name>
<comment type="caution">
    <text evidence="2">The sequence shown here is derived from an EMBL/GenBank/DDBJ whole genome shotgun (WGS) entry which is preliminary data.</text>
</comment>
<sequence>MNATILKQIVYFFAAFLVAAGFSFTFGAPNALASFTVSISTDGNGTISGIVSGIPPTIIPATTSASVPVGNGKSASFFFSAQSGYEIADVLVDGSSVGTPANYLFPSSTTGTPTLSVSFALIGPYTITASAGANGSISPSGAVLVDVVDTQIFAIVPSAGFSVADVLVDGASVGAVTSYMFPAFSSGTTDHTISVSFAQNIYTITASAGANGSMSPSGAVSVNGTANQAFSITPASGFSVADVLVDGASVGAVTSYTFTNVLADHTIAVSFAATTHTITASADANGSVSPSGAVAVNEGTDQAFTITAVNGYHIADVLVDGVSVGAVGSHTFTNVIADHTISATFAANQTSGGGGGGGYALPPQGRSTAPTPVVTPPVTPPVVVVPPVVVAPVAETPVVVIPEVLTSTLALGARGGDVIALQNRLIAEGLLHTSATGYFGPFTESAVKAYQVKYGIPALGIVGPLTRAEFLKPVGHDAPVNTALVVNTSAATPAVEETVAAEGATDALASLEPAVAPDAEFATAAVVDARTDGGGSVLAATAMAFSNTVDAAVNVVTKIVTALFSFWK</sequence>
<evidence type="ECO:0000313" key="2">
    <source>
        <dbReference type="EMBL" id="OGZ10468.1"/>
    </source>
</evidence>
<accession>A0A1G2DCF4</accession>
<dbReference type="AlphaFoldDB" id="A0A1G2DCF4"/>
<evidence type="ECO:0000259" key="1">
    <source>
        <dbReference type="Pfam" id="PF01471"/>
    </source>
</evidence>
<dbReference type="InterPro" id="IPR002477">
    <property type="entry name" value="Peptidoglycan-bd-like"/>
</dbReference>
<reference evidence="2 3" key="1">
    <citation type="journal article" date="2016" name="Nat. Commun.">
        <title>Thousands of microbial genomes shed light on interconnected biogeochemical processes in an aquifer system.</title>
        <authorList>
            <person name="Anantharaman K."/>
            <person name="Brown C.T."/>
            <person name="Hug L.A."/>
            <person name="Sharon I."/>
            <person name="Castelle C.J."/>
            <person name="Probst A.J."/>
            <person name="Thomas B.C."/>
            <person name="Singh A."/>
            <person name="Wilkins M.J."/>
            <person name="Karaoz U."/>
            <person name="Brodie E.L."/>
            <person name="Williams K.H."/>
            <person name="Hubbard S.S."/>
            <person name="Banfield J.F."/>
        </authorList>
    </citation>
    <scope>NUCLEOTIDE SEQUENCE [LARGE SCALE GENOMIC DNA]</scope>
</reference>
<feature type="domain" description="Peptidoglycan binding-like" evidence="1">
    <location>
        <begin position="414"/>
        <end position="468"/>
    </location>
</feature>
<proteinExistence type="predicted"/>
<dbReference type="SUPFAM" id="SSF47090">
    <property type="entry name" value="PGBD-like"/>
    <property type="match status" value="1"/>
</dbReference>
<dbReference type="EMBL" id="MHLN01000040">
    <property type="protein sequence ID" value="OGZ10468.1"/>
    <property type="molecule type" value="Genomic_DNA"/>
</dbReference>
<dbReference type="Gene3D" id="1.10.101.10">
    <property type="entry name" value="PGBD-like superfamily/PGBD"/>
    <property type="match status" value="1"/>
</dbReference>
<evidence type="ECO:0000313" key="3">
    <source>
        <dbReference type="Proteomes" id="UP000178099"/>
    </source>
</evidence>
<dbReference type="InterPro" id="IPR036366">
    <property type="entry name" value="PGBDSf"/>
</dbReference>
<protein>
    <recommendedName>
        <fullName evidence="1">Peptidoglycan binding-like domain-containing protein</fullName>
    </recommendedName>
</protein>
<dbReference type="InterPro" id="IPR036365">
    <property type="entry name" value="PGBD-like_sf"/>
</dbReference>